<feature type="transmembrane region" description="Helical" evidence="7">
    <location>
        <begin position="6"/>
        <end position="30"/>
    </location>
</feature>
<sequence>MSGYQGIFLFGFLLFLLGALLVIANNFFALRRFNPAKFKPYECGIDVSWDARIPLKVKFYLIAVIFLVFDVELVFLYPWAVVFEDLGWFGFVEIAVFVFLLLVAYVYAWREGALKWE</sequence>
<evidence type="ECO:0000256" key="5">
    <source>
        <dbReference type="ARBA" id="ARBA00022989"/>
    </source>
</evidence>
<dbReference type="eggNOG" id="COG0838">
    <property type="taxonomic scope" value="Bacteria"/>
</dbReference>
<comment type="subcellular location">
    <subcellularLocation>
        <location evidence="7 8">Cell membrane</location>
        <topology evidence="7 8">Multi-pass membrane protein</topology>
    </subcellularLocation>
    <subcellularLocation>
        <location evidence="1">Membrane</location>
        <topology evidence="1">Multi-pass membrane protein</topology>
    </subcellularLocation>
</comment>
<keyword evidence="7" id="KW-1278">Translocase</keyword>
<gene>
    <name evidence="7" type="primary">nuoA</name>
    <name evidence="9" type="ORF">HL41_06140</name>
</gene>
<dbReference type="PaxDb" id="289377-HL41_06140"/>
<dbReference type="GO" id="GO:0005886">
    <property type="term" value="C:plasma membrane"/>
    <property type="evidence" value="ECO:0007669"/>
    <property type="project" value="UniProtKB-SubCell"/>
</dbReference>
<feature type="transmembrane region" description="Helical" evidence="7">
    <location>
        <begin position="59"/>
        <end position="80"/>
    </location>
</feature>
<comment type="subunit">
    <text evidence="7">NDH-1 is composed of 14 different subunits. Subunits NuoA, H, J, K, L, M, N constitute the membrane sector of the complex.</text>
</comment>
<dbReference type="GO" id="GO:0030964">
    <property type="term" value="C:NADH dehydrogenase complex"/>
    <property type="evidence" value="ECO:0007669"/>
    <property type="project" value="TreeGrafter"/>
</dbReference>
<comment type="similarity">
    <text evidence="2 7 8">Belongs to the complex I subunit 3 family.</text>
</comment>
<protein>
    <recommendedName>
        <fullName evidence="7">NADH-quinone oxidoreductase subunit A</fullName>
        <ecNumber evidence="7">7.1.1.-</ecNumber>
    </recommendedName>
    <alternativeName>
        <fullName evidence="7">NADH dehydrogenase I subunit A</fullName>
    </alternativeName>
    <alternativeName>
        <fullName evidence="7">NDH-1 subunit A</fullName>
    </alternativeName>
    <alternativeName>
        <fullName evidence="7">NUO1</fullName>
    </alternativeName>
</protein>
<keyword evidence="7" id="KW-0830">Ubiquinone</keyword>
<evidence type="ECO:0000313" key="9">
    <source>
        <dbReference type="EMBL" id="AIH04340.1"/>
    </source>
</evidence>
<evidence type="ECO:0000256" key="4">
    <source>
        <dbReference type="ARBA" id="ARBA00022692"/>
    </source>
</evidence>
<dbReference type="InterPro" id="IPR000440">
    <property type="entry name" value="NADH_UbQ/plastoQ_OxRdtase_su3"/>
</dbReference>
<dbReference type="STRING" id="289377.HL41_06140"/>
<evidence type="ECO:0000313" key="10">
    <source>
        <dbReference type="Proteomes" id="UP000028481"/>
    </source>
</evidence>
<dbReference type="HAMAP" id="MF_01394">
    <property type="entry name" value="NDH1_NuoA"/>
    <property type="match status" value="1"/>
</dbReference>
<dbReference type="Pfam" id="PF00507">
    <property type="entry name" value="Oxidored_q4"/>
    <property type="match status" value="1"/>
</dbReference>
<comment type="function">
    <text evidence="7">NDH-1 shuttles electrons from NADH, via FMN and iron-sulfur (Fe-S) centers, to quinones in the respiratory chain. The immediate electron acceptor for the enzyme in this species is believed to be ubiquinone. Couples the redox reaction to proton translocation (for every two electrons transferred, four hydrogen ions are translocated across the cytoplasmic membrane), and thus conserves the redox energy in a proton gradient.</text>
</comment>
<dbReference type="KEGG" id="tcm:HL41_06140"/>
<feature type="transmembrane region" description="Helical" evidence="7">
    <location>
        <begin position="86"/>
        <end position="108"/>
    </location>
</feature>
<dbReference type="RefSeq" id="WP_038060145.1">
    <property type="nucleotide sequence ID" value="NZ_CP008796.1"/>
</dbReference>
<keyword evidence="6 7" id="KW-0472">Membrane</keyword>
<keyword evidence="7 8" id="KW-0874">Quinone</keyword>
<evidence type="ECO:0000256" key="8">
    <source>
        <dbReference type="RuleBase" id="RU003639"/>
    </source>
</evidence>
<evidence type="ECO:0000256" key="1">
    <source>
        <dbReference type="ARBA" id="ARBA00004141"/>
    </source>
</evidence>
<dbReference type="EC" id="7.1.1.-" evidence="7"/>
<keyword evidence="5 7" id="KW-1133">Transmembrane helix</keyword>
<dbReference type="GO" id="GO:0050136">
    <property type="term" value="F:NADH dehydrogenase (quinone) (non-electrogenic) activity"/>
    <property type="evidence" value="ECO:0007669"/>
    <property type="project" value="UniProtKB-UniRule"/>
</dbReference>
<dbReference type="Proteomes" id="UP000028481">
    <property type="component" value="Chromosome"/>
</dbReference>
<evidence type="ECO:0000256" key="6">
    <source>
        <dbReference type="ARBA" id="ARBA00023136"/>
    </source>
</evidence>
<proteinExistence type="inferred from homology"/>
<dbReference type="AlphaFoldDB" id="A0A075WTN1"/>
<keyword evidence="7" id="KW-1003">Cell membrane</keyword>
<comment type="catalytic activity">
    <reaction evidence="7 8">
        <text>a quinone + NADH + 5 H(+)(in) = a quinol + NAD(+) + 4 H(+)(out)</text>
        <dbReference type="Rhea" id="RHEA:57888"/>
        <dbReference type="ChEBI" id="CHEBI:15378"/>
        <dbReference type="ChEBI" id="CHEBI:24646"/>
        <dbReference type="ChEBI" id="CHEBI:57540"/>
        <dbReference type="ChEBI" id="CHEBI:57945"/>
        <dbReference type="ChEBI" id="CHEBI:132124"/>
    </reaction>
</comment>
<dbReference type="InterPro" id="IPR023043">
    <property type="entry name" value="NAD(P)H_OxRDtase_bac/plastid"/>
</dbReference>
<reference evidence="9 10" key="1">
    <citation type="journal article" date="2015" name="Genome Announc.">
        <title>Genome Sequence of a Sulfate-Reducing Thermophilic Bacterium, Thermodesulfobacterium commune DSM 2178T (Phylum Thermodesulfobacteria).</title>
        <authorList>
            <person name="Bhatnagar S."/>
            <person name="Badger J.H."/>
            <person name="Madupu R."/>
            <person name="Khouri H.M."/>
            <person name="O'Connor E.M."/>
            <person name="Robb F.T."/>
            <person name="Ward N.L."/>
            <person name="Eisen J.A."/>
        </authorList>
    </citation>
    <scope>NUCLEOTIDE SEQUENCE [LARGE SCALE GENOMIC DNA]</scope>
    <source>
        <strain evidence="9 10">DSM 2178</strain>
    </source>
</reference>
<dbReference type="InterPro" id="IPR038430">
    <property type="entry name" value="NDAH_ubi_oxred_su3_sf"/>
</dbReference>
<keyword evidence="3 7" id="KW-0813">Transport</keyword>
<dbReference type="GO" id="GO:0008137">
    <property type="term" value="F:NADH dehydrogenase (ubiquinone) activity"/>
    <property type="evidence" value="ECO:0007669"/>
    <property type="project" value="InterPro"/>
</dbReference>
<dbReference type="EMBL" id="CP008796">
    <property type="protein sequence ID" value="AIH04340.1"/>
    <property type="molecule type" value="Genomic_DNA"/>
</dbReference>
<evidence type="ECO:0000256" key="3">
    <source>
        <dbReference type="ARBA" id="ARBA00022448"/>
    </source>
</evidence>
<dbReference type="GO" id="GO:0048038">
    <property type="term" value="F:quinone binding"/>
    <property type="evidence" value="ECO:0007669"/>
    <property type="project" value="UniProtKB-KW"/>
</dbReference>
<dbReference type="Gene3D" id="1.20.58.1610">
    <property type="entry name" value="NADH:ubiquinone/plastoquinone oxidoreductase, chain 3"/>
    <property type="match status" value="1"/>
</dbReference>
<dbReference type="OrthoDB" id="9791970at2"/>
<evidence type="ECO:0000256" key="2">
    <source>
        <dbReference type="ARBA" id="ARBA00008472"/>
    </source>
</evidence>
<dbReference type="HOGENOM" id="CLU_119549_3_1_0"/>
<organism evidence="9 10">
    <name type="scientific">Thermodesulfobacterium commune DSM 2178</name>
    <dbReference type="NCBI Taxonomy" id="289377"/>
    <lineage>
        <taxon>Bacteria</taxon>
        <taxon>Pseudomonadati</taxon>
        <taxon>Thermodesulfobacteriota</taxon>
        <taxon>Thermodesulfobacteria</taxon>
        <taxon>Thermodesulfobacteriales</taxon>
        <taxon>Thermodesulfobacteriaceae</taxon>
        <taxon>Thermodesulfobacterium</taxon>
    </lineage>
</organism>
<keyword evidence="10" id="KW-1185">Reference proteome</keyword>
<keyword evidence="4 7" id="KW-0812">Transmembrane</keyword>
<evidence type="ECO:0000256" key="7">
    <source>
        <dbReference type="HAMAP-Rule" id="MF_01394"/>
    </source>
</evidence>
<name>A0A075WTN1_9BACT</name>
<dbReference type="PANTHER" id="PTHR11058:SF9">
    <property type="entry name" value="NADH-UBIQUINONE OXIDOREDUCTASE CHAIN 3"/>
    <property type="match status" value="1"/>
</dbReference>
<keyword evidence="7 8" id="KW-0520">NAD</keyword>
<dbReference type="PANTHER" id="PTHR11058">
    <property type="entry name" value="NADH-UBIQUINONE OXIDOREDUCTASE CHAIN 3"/>
    <property type="match status" value="1"/>
</dbReference>
<accession>A0A075WTN1</accession>